<proteinExistence type="predicted"/>
<dbReference type="RefSeq" id="WP_343995389.1">
    <property type="nucleotide sequence ID" value="NZ_BAAALG010000011.1"/>
</dbReference>
<keyword evidence="4" id="KW-1185">Reference proteome</keyword>
<evidence type="ECO:0000256" key="1">
    <source>
        <dbReference type="SAM" id="Phobius"/>
    </source>
</evidence>
<gene>
    <name evidence="3" type="ORF">GCM10009668_27650</name>
</gene>
<dbReference type="InterPro" id="IPR005182">
    <property type="entry name" value="YdbS-like_PH"/>
</dbReference>
<accession>A0ABP4EF59</accession>
<dbReference type="PIRSF" id="PIRSF026631">
    <property type="entry name" value="UCP026631"/>
    <property type="match status" value="1"/>
</dbReference>
<feature type="transmembrane region" description="Helical" evidence="1">
    <location>
        <begin position="362"/>
        <end position="379"/>
    </location>
</feature>
<feature type="domain" description="YdbS-like PH" evidence="2">
    <location>
        <begin position="61"/>
        <end position="139"/>
    </location>
</feature>
<dbReference type="EMBL" id="BAAALG010000011">
    <property type="protein sequence ID" value="GAA1106434.1"/>
    <property type="molecule type" value="Genomic_DNA"/>
</dbReference>
<feature type="transmembrane region" description="Helical" evidence="1">
    <location>
        <begin position="41"/>
        <end position="62"/>
    </location>
</feature>
<evidence type="ECO:0000259" key="2">
    <source>
        <dbReference type="Pfam" id="PF03703"/>
    </source>
</evidence>
<sequence length="502" mass="54061">MSDWQRLDPRVLLIGPVEAARQLVVPAVIAMVGIGSQQPRALLLLTPLFVIGAVVLGVIPWLTTRFRIEDERLLVHTGLLNRKQLTAPIERVRSVDLEATVLHRLLSLRKVLVGTGVDDGRIELDSLSVAQAQDLRERLLGSRPAAVPATAEDGLDASSVGLHESTALPAAPAPVVLARLDPRWARFAPFSLARLAVVAGLVGAIWQFDLPVEETGQDVWNWAVQASIWLVGIGLALGLISLWCVGSALSYLVSWWDLRLAREHGNLTLTRGLFTTTSTTVEEDRIRGVELQEPVLLRMVRGAELKSLVTGLDEGVYPVLPQCPVAFARDVGSQVLDDGGAGLSAPLAQHGRFARRRGHVRAQWMTTGWLLPLAVAGVLVDVIGAGWAVVAVLAGAGLGVLVGEMSYAHLGHALTGTHLVVGRGALTRIRTVLARRGVIGWTMRQSLFQRRHDLVTLTATTAAGNEFVALRDVDRAIAVALIREVSPTLGRWDLAAAVSSRR</sequence>
<feature type="domain" description="YdbS-like PH" evidence="2">
    <location>
        <begin position="408"/>
        <end position="479"/>
    </location>
</feature>
<dbReference type="Proteomes" id="UP001501581">
    <property type="component" value="Unassembled WGS sequence"/>
</dbReference>
<evidence type="ECO:0000313" key="4">
    <source>
        <dbReference type="Proteomes" id="UP001501581"/>
    </source>
</evidence>
<dbReference type="PANTHER" id="PTHR34473:SF2">
    <property type="entry name" value="UPF0699 TRANSMEMBRANE PROTEIN YDBT"/>
    <property type="match status" value="1"/>
</dbReference>
<dbReference type="PANTHER" id="PTHR34473">
    <property type="entry name" value="UPF0699 TRANSMEMBRANE PROTEIN YDBS"/>
    <property type="match status" value="1"/>
</dbReference>
<organism evidence="3 4">
    <name type="scientific">Nocardioides dubius</name>
    <dbReference type="NCBI Taxonomy" id="317019"/>
    <lineage>
        <taxon>Bacteria</taxon>
        <taxon>Bacillati</taxon>
        <taxon>Actinomycetota</taxon>
        <taxon>Actinomycetes</taxon>
        <taxon>Propionibacteriales</taxon>
        <taxon>Nocardioidaceae</taxon>
        <taxon>Nocardioides</taxon>
    </lineage>
</organism>
<comment type="caution">
    <text evidence="3">The sequence shown here is derived from an EMBL/GenBank/DDBJ whole genome shotgun (WGS) entry which is preliminary data.</text>
</comment>
<evidence type="ECO:0000313" key="3">
    <source>
        <dbReference type="EMBL" id="GAA1106434.1"/>
    </source>
</evidence>
<reference evidence="4" key="1">
    <citation type="journal article" date="2019" name="Int. J. Syst. Evol. Microbiol.">
        <title>The Global Catalogue of Microorganisms (GCM) 10K type strain sequencing project: providing services to taxonomists for standard genome sequencing and annotation.</title>
        <authorList>
            <consortium name="The Broad Institute Genomics Platform"/>
            <consortium name="The Broad Institute Genome Sequencing Center for Infectious Disease"/>
            <person name="Wu L."/>
            <person name="Ma J."/>
        </authorList>
    </citation>
    <scope>NUCLEOTIDE SEQUENCE [LARGE SCALE GENOMIC DNA]</scope>
    <source>
        <strain evidence="4">JCM 13008</strain>
    </source>
</reference>
<keyword evidence="1" id="KW-1133">Transmembrane helix</keyword>
<keyword evidence="1" id="KW-0812">Transmembrane</keyword>
<dbReference type="Pfam" id="PF03703">
    <property type="entry name" value="bPH_2"/>
    <property type="match status" value="2"/>
</dbReference>
<keyword evidence="1" id="KW-0472">Membrane</keyword>
<feature type="transmembrane region" description="Helical" evidence="1">
    <location>
        <begin position="228"/>
        <end position="253"/>
    </location>
</feature>
<name>A0ABP4EF59_9ACTN</name>
<protein>
    <submittedName>
        <fullName evidence="3">PH domain-containing protein</fullName>
    </submittedName>
</protein>
<feature type="transmembrane region" description="Helical" evidence="1">
    <location>
        <begin position="187"/>
        <end position="208"/>
    </location>
</feature>
<dbReference type="InterPro" id="IPR014529">
    <property type="entry name" value="UCP026631"/>
</dbReference>